<proteinExistence type="predicted"/>
<dbReference type="AlphaFoldDB" id="A0A3N0GXZ5"/>
<evidence type="ECO:0000259" key="1">
    <source>
        <dbReference type="Pfam" id="PF13529"/>
    </source>
</evidence>
<comment type="caution">
    <text evidence="2">The sequence shown here is derived from an EMBL/GenBank/DDBJ whole genome shotgun (WGS) entry which is preliminary data.</text>
</comment>
<accession>A0A3N0GXZ5</accession>
<organism evidence="2 3">
    <name type="scientific">Nocardioides pocheonensis</name>
    <dbReference type="NCBI Taxonomy" id="661485"/>
    <lineage>
        <taxon>Bacteria</taxon>
        <taxon>Bacillati</taxon>
        <taxon>Actinomycetota</taxon>
        <taxon>Actinomycetes</taxon>
        <taxon>Propionibacteriales</taxon>
        <taxon>Nocardioidaceae</taxon>
        <taxon>Nocardioides</taxon>
    </lineage>
</organism>
<evidence type="ECO:0000313" key="3">
    <source>
        <dbReference type="Proteomes" id="UP000279994"/>
    </source>
</evidence>
<dbReference type="RefSeq" id="WP_123220966.1">
    <property type="nucleotide sequence ID" value="NZ_RJSF01000003.1"/>
</dbReference>
<dbReference type="OrthoDB" id="9789941at2"/>
<reference evidence="2 3" key="1">
    <citation type="submission" date="2018-11" db="EMBL/GenBank/DDBJ databases">
        <authorList>
            <person name="Li F."/>
        </authorList>
    </citation>
    <scope>NUCLEOTIDE SEQUENCE [LARGE SCALE GENOMIC DNA]</scope>
    <source>
        <strain evidence="2 3">Gsoil 818</strain>
    </source>
</reference>
<sequence>MTPTPVRRFLTHPRVLVSLIVLVALVVPLGVLAHGRSDGRPRVRMVADAAASTLTRHTAADFAGGRARGTAVANGALTLARPIGSRTVAGVRYDFARWTSGWVAPGQSFTELVPSWAARTPGGSWLQVLVRVRDSQGRVSTFKDLGRWTSGDRFLRRRSSGAQADAVAQVSTDTLRAQAGVQLSTYQLRVQLMRRPGHAGPVVRSVSTVASLLPGTVPATSQPLSSTAVSLPVPGYSQMIHRGQDPQYGGGGEAWCSPTSLSMVLGYYGRLPVVGSWVKAAYADRWVNQVARLTYDYRYQGTGNWPFNTAVGASQLGDAFVTRLADLRMAEPFLRAGIPLIVSIRFGRGQLAGAPISATAGHLVVLSGLTAGGDPVVMDPAAPNDATVRRTYNRAQFERAWLGGSGGMAYVLHDAAHPLPARPAGVRAW</sequence>
<keyword evidence="3" id="KW-1185">Reference proteome</keyword>
<gene>
    <name evidence="2" type="ORF">EFL26_00715</name>
</gene>
<evidence type="ECO:0000313" key="2">
    <source>
        <dbReference type="EMBL" id="RNM17345.1"/>
    </source>
</evidence>
<dbReference type="InterPro" id="IPR039564">
    <property type="entry name" value="Peptidase_C39-like"/>
</dbReference>
<protein>
    <submittedName>
        <fullName evidence="2">Peptidase C39 family protein</fullName>
    </submittedName>
</protein>
<name>A0A3N0GXZ5_9ACTN</name>
<dbReference type="Gene3D" id="3.90.70.10">
    <property type="entry name" value="Cysteine proteinases"/>
    <property type="match status" value="1"/>
</dbReference>
<dbReference type="Proteomes" id="UP000279994">
    <property type="component" value="Unassembled WGS sequence"/>
</dbReference>
<dbReference type="EMBL" id="RJSF01000003">
    <property type="protein sequence ID" value="RNM17345.1"/>
    <property type="molecule type" value="Genomic_DNA"/>
</dbReference>
<dbReference type="Pfam" id="PF13529">
    <property type="entry name" value="Peptidase_C39_2"/>
    <property type="match status" value="1"/>
</dbReference>
<feature type="domain" description="Peptidase C39-like" evidence="1">
    <location>
        <begin position="231"/>
        <end position="381"/>
    </location>
</feature>